<proteinExistence type="predicted"/>
<dbReference type="EMBL" id="LUGG01000004">
    <property type="protein sequence ID" value="OBZ75612.1"/>
    <property type="molecule type" value="Genomic_DNA"/>
</dbReference>
<organism evidence="1 2">
    <name type="scientific">Grifola frondosa</name>
    <name type="common">Maitake</name>
    <name type="synonym">Polyporus frondosus</name>
    <dbReference type="NCBI Taxonomy" id="5627"/>
    <lineage>
        <taxon>Eukaryota</taxon>
        <taxon>Fungi</taxon>
        <taxon>Dikarya</taxon>
        <taxon>Basidiomycota</taxon>
        <taxon>Agaricomycotina</taxon>
        <taxon>Agaricomycetes</taxon>
        <taxon>Polyporales</taxon>
        <taxon>Grifolaceae</taxon>
        <taxon>Grifola</taxon>
    </lineage>
</organism>
<evidence type="ECO:0000313" key="2">
    <source>
        <dbReference type="Proteomes" id="UP000092993"/>
    </source>
</evidence>
<dbReference type="Proteomes" id="UP000092993">
    <property type="component" value="Unassembled WGS sequence"/>
</dbReference>
<dbReference type="AlphaFoldDB" id="A0A1C7MFM1"/>
<reference evidence="1 2" key="1">
    <citation type="submission" date="2016-03" db="EMBL/GenBank/DDBJ databases">
        <title>Whole genome sequencing of Grifola frondosa 9006-11.</title>
        <authorList>
            <person name="Min B."/>
            <person name="Park H."/>
            <person name="Kim J.-G."/>
            <person name="Cho H."/>
            <person name="Oh Y.-L."/>
            <person name="Kong W.-S."/>
            <person name="Choi I.-G."/>
        </authorList>
    </citation>
    <scope>NUCLEOTIDE SEQUENCE [LARGE SCALE GENOMIC DNA]</scope>
    <source>
        <strain evidence="1 2">9006-11</strain>
    </source>
</reference>
<keyword evidence="2" id="KW-1185">Reference proteome</keyword>
<comment type="caution">
    <text evidence="1">The sequence shown here is derived from an EMBL/GenBank/DDBJ whole genome shotgun (WGS) entry which is preliminary data.</text>
</comment>
<name>A0A1C7MFM1_GRIFR</name>
<sequence length="104" mass="11704">MSTHYSWMEPLTTAFVSHYAFKGLCSVDRHVEPLHPIVVNSDAQSSLTSSVRPVSAHTVLEGFLPKESFGPRGPYYVHEALPSEVASKRYVWLSESDHSFHVFL</sequence>
<protein>
    <submittedName>
        <fullName evidence="1">Uncharacterized protein</fullName>
    </submittedName>
</protein>
<gene>
    <name evidence="1" type="ORF">A0H81_05019</name>
</gene>
<evidence type="ECO:0000313" key="1">
    <source>
        <dbReference type="EMBL" id="OBZ75612.1"/>
    </source>
</evidence>
<accession>A0A1C7MFM1</accession>